<feature type="compositionally biased region" description="Pro residues" evidence="1">
    <location>
        <begin position="333"/>
        <end position="344"/>
    </location>
</feature>
<keyword evidence="2" id="KW-1133">Transmembrane helix</keyword>
<dbReference type="EMBL" id="AACS02000007">
    <property type="protein sequence ID" value="EAU90047.2"/>
    <property type="molecule type" value="Genomic_DNA"/>
</dbReference>
<feature type="transmembrane region" description="Helical" evidence="2">
    <location>
        <begin position="221"/>
        <end position="240"/>
    </location>
</feature>
<dbReference type="OrthoDB" id="3235847at2759"/>
<sequence>MPPVPGQLVQANIAALAIGGFVSFALIVWDFIAYLPDEIRLLKDFRKVSWRTPDPYSFLLVRYSALGYGLASLFNLALKSDHCQAVVSWAQVLSICVLIPAGVLSARRVASLWSNHMAVVSVGTVLFVCMISSWIAVASQHRGFTLKENLLVDGYNEEMGISPLPGFGTNCGVSLQVPWHSLSYIASTLFFGATFALALLRWSRQRTEHVFNLGLTPLNRACLWYLMVSWISCIALLAVYTSSWSTDISRRTASPFFVLLVAGMAQRIFLNSQADYTLRKQHIQEMAMMNLKAKVPRWSWSPHAKKVSLSTISTGGSPRAAPLTNFGSHQIYPRPPPPPPPLPISNPGSPSLTPLPPQHILSIEKSRAGKVSPASSMHFKPSSSNGHDASDSTERLVTPLSTGIPDLGNKSSNSGSPRAQKGSISGSVSVTSESVESSGAVAANTEVLSPDHRKPGLDYWVWFASWVSTGPWAAMARRKTTRGRFEVQGVARESTRGYDV</sequence>
<dbReference type="InParanoid" id="A8NA61"/>
<feature type="transmembrane region" description="Helical" evidence="2">
    <location>
        <begin position="182"/>
        <end position="200"/>
    </location>
</feature>
<keyword evidence="2" id="KW-0472">Membrane</keyword>
<evidence type="ECO:0000313" key="3">
    <source>
        <dbReference type="EMBL" id="EAU90047.2"/>
    </source>
</evidence>
<protein>
    <submittedName>
        <fullName evidence="3">Uncharacterized protein</fullName>
    </submittedName>
</protein>
<evidence type="ECO:0000256" key="2">
    <source>
        <dbReference type="SAM" id="Phobius"/>
    </source>
</evidence>
<comment type="caution">
    <text evidence="3">The sequence shown here is derived from an EMBL/GenBank/DDBJ whole genome shotgun (WGS) entry which is preliminary data.</text>
</comment>
<evidence type="ECO:0000256" key="1">
    <source>
        <dbReference type="SAM" id="MobiDB-lite"/>
    </source>
</evidence>
<reference evidence="3 4" key="1">
    <citation type="journal article" date="2010" name="Proc. Natl. Acad. Sci. U.S.A.">
        <title>Insights into evolution of multicellular fungi from the assembled chromosomes of the mushroom Coprinopsis cinerea (Coprinus cinereus).</title>
        <authorList>
            <person name="Stajich J.E."/>
            <person name="Wilke S.K."/>
            <person name="Ahren D."/>
            <person name="Au C.H."/>
            <person name="Birren B.W."/>
            <person name="Borodovsky M."/>
            <person name="Burns C."/>
            <person name="Canback B."/>
            <person name="Casselton L.A."/>
            <person name="Cheng C.K."/>
            <person name="Deng J."/>
            <person name="Dietrich F.S."/>
            <person name="Fargo D.C."/>
            <person name="Farman M.L."/>
            <person name="Gathman A.C."/>
            <person name="Goldberg J."/>
            <person name="Guigo R."/>
            <person name="Hoegger P.J."/>
            <person name="Hooker J.B."/>
            <person name="Huggins A."/>
            <person name="James T.Y."/>
            <person name="Kamada T."/>
            <person name="Kilaru S."/>
            <person name="Kodira C."/>
            <person name="Kues U."/>
            <person name="Kupfer D."/>
            <person name="Kwan H.S."/>
            <person name="Lomsadze A."/>
            <person name="Li W."/>
            <person name="Lilly W.W."/>
            <person name="Ma L.J."/>
            <person name="Mackey A.J."/>
            <person name="Manning G."/>
            <person name="Martin F."/>
            <person name="Muraguchi H."/>
            <person name="Natvig D.O."/>
            <person name="Palmerini H."/>
            <person name="Ramesh M.A."/>
            <person name="Rehmeyer C.J."/>
            <person name="Roe B.A."/>
            <person name="Shenoy N."/>
            <person name="Stanke M."/>
            <person name="Ter-Hovhannisyan V."/>
            <person name="Tunlid A."/>
            <person name="Velagapudi R."/>
            <person name="Vision T.J."/>
            <person name="Zeng Q."/>
            <person name="Zolan M.E."/>
            <person name="Pukkila P.J."/>
        </authorList>
    </citation>
    <scope>NUCLEOTIDE SEQUENCE [LARGE SCALE GENOMIC DNA]</scope>
    <source>
        <strain evidence="4">Okayama-7 / 130 / ATCC MYA-4618 / FGSC 9003</strain>
    </source>
</reference>
<keyword evidence="4" id="KW-1185">Reference proteome</keyword>
<dbReference type="KEGG" id="cci:CC1G_08320"/>
<accession>A8NA61</accession>
<name>A8NA61_COPC7</name>
<evidence type="ECO:0000313" key="4">
    <source>
        <dbReference type="Proteomes" id="UP000001861"/>
    </source>
</evidence>
<dbReference type="VEuPathDB" id="FungiDB:CC1G_08320"/>
<keyword evidence="2" id="KW-0812">Transmembrane</keyword>
<organism evidence="3 4">
    <name type="scientific">Coprinopsis cinerea (strain Okayama-7 / 130 / ATCC MYA-4618 / FGSC 9003)</name>
    <name type="common">Inky cap fungus</name>
    <name type="synonym">Hormographiella aspergillata</name>
    <dbReference type="NCBI Taxonomy" id="240176"/>
    <lineage>
        <taxon>Eukaryota</taxon>
        <taxon>Fungi</taxon>
        <taxon>Dikarya</taxon>
        <taxon>Basidiomycota</taxon>
        <taxon>Agaricomycotina</taxon>
        <taxon>Agaricomycetes</taxon>
        <taxon>Agaricomycetidae</taxon>
        <taxon>Agaricales</taxon>
        <taxon>Agaricineae</taxon>
        <taxon>Psathyrellaceae</taxon>
        <taxon>Coprinopsis</taxon>
    </lineage>
</organism>
<dbReference type="RefSeq" id="XP_001831716.2">
    <property type="nucleotide sequence ID" value="XM_001831664.2"/>
</dbReference>
<gene>
    <name evidence="3" type="ORF">CC1G_08320</name>
</gene>
<dbReference type="Proteomes" id="UP000001861">
    <property type="component" value="Unassembled WGS sequence"/>
</dbReference>
<feature type="transmembrane region" description="Helical" evidence="2">
    <location>
        <begin position="86"/>
        <end position="106"/>
    </location>
</feature>
<dbReference type="eggNOG" id="ENOG502SMB0">
    <property type="taxonomic scope" value="Eukaryota"/>
</dbReference>
<feature type="transmembrane region" description="Helical" evidence="2">
    <location>
        <begin position="252"/>
        <end position="270"/>
    </location>
</feature>
<dbReference type="HOGENOM" id="CLU_545130_0_0_1"/>
<proteinExistence type="predicted"/>
<dbReference type="AlphaFoldDB" id="A8NA61"/>
<feature type="transmembrane region" description="Helical" evidence="2">
    <location>
        <begin position="12"/>
        <end position="35"/>
    </location>
</feature>
<dbReference type="GeneID" id="6008188"/>
<feature type="compositionally biased region" description="Low complexity" evidence="1">
    <location>
        <begin position="422"/>
        <end position="442"/>
    </location>
</feature>
<feature type="region of interest" description="Disordered" evidence="1">
    <location>
        <begin position="310"/>
        <end position="442"/>
    </location>
</feature>
<feature type="transmembrane region" description="Helical" evidence="2">
    <location>
        <begin position="118"/>
        <end position="137"/>
    </location>
</feature>
<feature type="transmembrane region" description="Helical" evidence="2">
    <location>
        <begin position="56"/>
        <end position="74"/>
    </location>
</feature>